<protein>
    <submittedName>
        <fullName evidence="2">Uncharacterized protein</fullName>
    </submittedName>
</protein>
<dbReference type="EMBL" id="OZ034827">
    <property type="protein sequence ID" value="CAL1682767.1"/>
    <property type="molecule type" value="Genomic_DNA"/>
</dbReference>
<proteinExistence type="predicted"/>
<organism evidence="2 3">
    <name type="scientific">Lasius platythorax</name>
    <dbReference type="NCBI Taxonomy" id="488582"/>
    <lineage>
        <taxon>Eukaryota</taxon>
        <taxon>Metazoa</taxon>
        <taxon>Ecdysozoa</taxon>
        <taxon>Arthropoda</taxon>
        <taxon>Hexapoda</taxon>
        <taxon>Insecta</taxon>
        <taxon>Pterygota</taxon>
        <taxon>Neoptera</taxon>
        <taxon>Endopterygota</taxon>
        <taxon>Hymenoptera</taxon>
        <taxon>Apocrita</taxon>
        <taxon>Aculeata</taxon>
        <taxon>Formicoidea</taxon>
        <taxon>Formicidae</taxon>
        <taxon>Formicinae</taxon>
        <taxon>Lasius</taxon>
        <taxon>Lasius</taxon>
    </lineage>
</organism>
<evidence type="ECO:0000313" key="2">
    <source>
        <dbReference type="EMBL" id="CAL1682767.1"/>
    </source>
</evidence>
<evidence type="ECO:0000313" key="3">
    <source>
        <dbReference type="Proteomes" id="UP001497644"/>
    </source>
</evidence>
<feature type="region of interest" description="Disordered" evidence="1">
    <location>
        <begin position="19"/>
        <end position="46"/>
    </location>
</feature>
<accession>A0AAV2NR18</accession>
<evidence type="ECO:0000256" key="1">
    <source>
        <dbReference type="SAM" id="MobiDB-lite"/>
    </source>
</evidence>
<dbReference type="AlphaFoldDB" id="A0AAV2NR18"/>
<name>A0AAV2NR18_9HYME</name>
<keyword evidence="3" id="KW-1185">Reference proteome</keyword>
<reference evidence="2" key="1">
    <citation type="submission" date="2024-04" db="EMBL/GenBank/DDBJ databases">
        <authorList>
            <consortium name="Molecular Ecology Group"/>
        </authorList>
    </citation>
    <scope>NUCLEOTIDE SEQUENCE</scope>
</reference>
<sequence length="92" mass="10221">MNLAFRNILAVRRLRRTSVHHGTERTTSVRSSRGISTPTRGETCLQSSPEVVSGVIDFPHRIVDAHRRAGWLADLGEDGLGPRFCGLLVENR</sequence>
<gene>
    <name evidence="2" type="ORF">LPLAT_LOCUS8645</name>
</gene>
<dbReference type="Proteomes" id="UP001497644">
    <property type="component" value="Chromosome 4"/>
</dbReference>
<feature type="compositionally biased region" description="Polar residues" evidence="1">
    <location>
        <begin position="25"/>
        <end position="46"/>
    </location>
</feature>